<protein>
    <recommendedName>
        <fullName evidence="3">F-box domain-containing protein</fullName>
    </recommendedName>
</protein>
<evidence type="ECO:0008006" key="3">
    <source>
        <dbReference type="Google" id="ProtNLM"/>
    </source>
</evidence>
<evidence type="ECO:0000313" key="2">
    <source>
        <dbReference type="Proteomes" id="UP000217790"/>
    </source>
</evidence>
<evidence type="ECO:0000313" key="1">
    <source>
        <dbReference type="EMBL" id="PBK93550.1"/>
    </source>
</evidence>
<name>A0A2H3DHG5_ARMGA</name>
<dbReference type="InParanoid" id="A0A2H3DHG5"/>
<dbReference type="Proteomes" id="UP000217790">
    <property type="component" value="Unassembled WGS sequence"/>
</dbReference>
<proteinExistence type="predicted"/>
<organism evidence="1 2">
    <name type="scientific">Armillaria gallica</name>
    <name type="common">Bulbous honey fungus</name>
    <name type="synonym">Armillaria bulbosa</name>
    <dbReference type="NCBI Taxonomy" id="47427"/>
    <lineage>
        <taxon>Eukaryota</taxon>
        <taxon>Fungi</taxon>
        <taxon>Dikarya</taxon>
        <taxon>Basidiomycota</taxon>
        <taxon>Agaricomycotina</taxon>
        <taxon>Agaricomycetes</taxon>
        <taxon>Agaricomycetidae</taxon>
        <taxon>Agaricales</taxon>
        <taxon>Marasmiineae</taxon>
        <taxon>Physalacriaceae</taxon>
        <taxon>Armillaria</taxon>
    </lineage>
</organism>
<keyword evidence="2" id="KW-1185">Reference proteome</keyword>
<dbReference type="AlphaFoldDB" id="A0A2H3DHG5"/>
<sequence>MPVSDLPLEILDAIIDELQRDKKSLLQASLACRAFYPRTRVHLFHAVTLYRKRCCDRLRALFTLSPKLASHFKSLEINYIFPTPESCGALTVVESLISVTHLSLGMGLWRDMPDSVVSSLQSHSYHSLVIGGDFKFRTIGEICLLVKNSPNLKQVDITPSLSYGITEECNLDPSLHSTSALVLVRIYEMNAYFAGTVLKSVLSSGPCPVSSSNIHTLHVVLPVGNITIPQGLNQYLSRSHNSLKRLDVCHTYLGFQPASSGTLHVSGVEQIAVTLDSWTVDQSSHIFEWWISNLAAVNEHCAIRSFTFTLELFQRPGERHPALAWKDLWTRLAGCLTSSKMAFLERVAITFRPRPEGWDALKTSMEGNFVGLKQLGCEVALNVV</sequence>
<accession>A0A2H3DHG5</accession>
<dbReference type="EMBL" id="KZ293656">
    <property type="protein sequence ID" value="PBK93550.1"/>
    <property type="molecule type" value="Genomic_DNA"/>
</dbReference>
<dbReference type="OrthoDB" id="2977329at2759"/>
<reference evidence="2" key="1">
    <citation type="journal article" date="2017" name="Nat. Ecol. Evol.">
        <title>Genome expansion and lineage-specific genetic innovations in the forest pathogenic fungi Armillaria.</title>
        <authorList>
            <person name="Sipos G."/>
            <person name="Prasanna A.N."/>
            <person name="Walter M.C."/>
            <person name="O'Connor E."/>
            <person name="Balint B."/>
            <person name="Krizsan K."/>
            <person name="Kiss B."/>
            <person name="Hess J."/>
            <person name="Varga T."/>
            <person name="Slot J."/>
            <person name="Riley R."/>
            <person name="Boka B."/>
            <person name="Rigling D."/>
            <person name="Barry K."/>
            <person name="Lee J."/>
            <person name="Mihaltcheva S."/>
            <person name="LaButti K."/>
            <person name="Lipzen A."/>
            <person name="Waldron R."/>
            <person name="Moloney N.M."/>
            <person name="Sperisen C."/>
            <person name="Kredics L."/>
            <person name="Vagvoelgyi C."/>
            <person name="Patrignani A."/>
            <person name="Fitzpatrick D."/>
            <person name="Nagy I."/>
            <person name="Doyle S."/>
            <person name="Anderson J.B."/>
            <person name="Grigoriev I.V."/>
            <person name="Gueldener U."/>
            <person name="Muensterkoetter M."/>
            <person name="Nagy L.G."/>
        </authorList>
    </citation>
    <scope>NUCLEOTIDE SEQUENCE [LARGE SCALE GENOMIC DNA]</scope>
    <source>
        <strain evidence="2">Ar21-2</strain>
    </source>
</reference>
<gene>
    <name evidence="1" type="ORF">ARMGADRAFT_1079858</name>
</gene>